<dbReference type="InterPro" id="IPR049500">
    <property type="entry name" value="Peptidase_M50B-like"/>
</dbReference>
<dbReference type="EMBL" id="JAGEMK010000010">
    <property type="protein sequence ID" value="MBO1753212.1"/>
    <property type="molecule type" value="Genomic_DNA"/>
</dbReference>
<name>A0A939LXT0_9CELL</name>
<feature type="transmembrane region" description="Helical" evidence="1">
    <location>
        <begin position="89"/>
        <end position="108"/>
    </location>
</feature>
<proteinExistence type="predicted"/>
<reference evidence="2" key="1">
    <citation type="submission" date="2021-03" db="EMBL/GenBank/DDBJ databases">
        <title>Actinotalea soli sp. nov., isolated from soil.</title>
        <authorList>
            <person name="Ping W."/>
            <person name="Zhang J."/>
        </authorList>
    </citation>
    <scope>NUCLEOTIDE SEQUENCE</scope>
    <source>
        <strain evidence="2">BY-33</strain>
    </source>
</reference>
<dbReference type="PANTHER" id="PTHR33979:SF2">
    <property type="entry name" value="PEPTIDASE M50B-LIKE-DOMAIN-CONTAINING PROTEIN"/>
    <property type="match status" value="1"/>
</dbReference>
<gene>
    <name evidence="2" type="ORF">J4G33_15500</name>
</gene>
<dbReference type="RefSeq" id="WP_208056885.1">
    <property type="nucleotide sequence ID" value="NZ_JAGEMK010000010.1"/>
</dbReference>
<keyword evidence="3" id="KW-1185">Reference proteome</keyword>
<sequence length="240" mass="25200">MLAEIWDRILTTQPLPSTGAVLATAAVALALVLVPGLWPLTRHAVTVAHEGGHAIAAVLTGRRLTGIRLHSDTSGLTVSRGRPRGPGMVLTLLAGYTAPALIGLGAAAMLSRGLAVALLWAVLVLLALLLLQIRNLFGLWVVLVCGVGVFAVTWWAEPRLQSAVAYALTFFLLLAAPRTVLELAVSRRRGRARGSDADQLAGLTRVPGALWVLVFAVVTLGSLALGVAWLLPEVLDRVGT</sequence>
<dbReference type="Proteomes" id="UP000664209">
    <property type="component" value="Unassembled WGS sequence"/>
</dbReference>
<feature type="transmembrane region" description="Helical" evidence="1">
    <location>
        <begin position="138"/>
        <end position="157"/>
    </location>
</feature>
<dbReference type="PANTHER" id="PTHR33979">
    <property type="entry name" value="OS02G0221600 PROTEIN"/>
    <property type="match status" value="1"/>
</dbReference>
<organism evidence="2 3">
    <name type="scientific">Actinotalea soli</name>
    <dbReference type="NCBI Taxonomy" id="2819234"/>
    <lineage>
        <taxon>Bacteria</taxon>
        <taxon>Bacillati</taxon>
        <taxon>Actinomycetota</taxon>
        <taxon>Actinomycetes</taxon>
        <taxon>Micrococcales</taxon>
        <taxon>Cellulomonadaceae</taxon>
        <taxon>Actinotalea</taxon>
    </lineage>
</organism>
<feature type="transmembrane region" description="Helical" evidence="1">
    <location>
        <begin position="20"/>
        <end position="40"/>
    </location>
</feature>
<evidence type="ECO:0000256" key="1">
    <source>
        <dbReference type="SAM" id="Phobius"/>
    </source>
</evidence>
<feature type="transmembrane region" description="Helical" evidence="1">
    <location>
        <begin position="114"/>
        <end position="131"/>
    </location>
</feature>
<feature type="transmembrane region" description="Helical" evidence="1">
    <location>
        <begin position="163"/>
        <end position="185"/>
    </location>
</feature>
<keyword evidence="1" id="KW-0812">Transmembrane</keyword>
<evidence type="ECO:0000313" key="3">
    <source>
        <dbReference type="Proteomes" id="UP000664209"/>
    </source>
</evidence>
<protein>
    <submittedName>
        <fullName evidence="2">M50 family metallopeptidase</fullName>
    </submittedName>
</protein>
<comment type="caution">
    <text evidence="2">The sequence shown here is derived from an EMBL/GenBank/DDBJ whole genome shotgun (WGS) entry which is preliminary data.</text>
</comment>
<keyword evidence="1" id="KW-0472">Membrane</keyword>
<keyword evidence="1" id="KW-1133">Transmembrane helix</keyword>
<feature type="transmembrane region" description="Helical" evidence="1">
    <location>
        <begin position="206"/>
        <end position="231"/>
    </location>
</feature>
<accession>A0A939LXT0</accession>
<evidence type="ECO:0000313" key="2">
    <source>
        <dbReference type="EMBL" id="MBO1753212.1"/>
    </source>
</evidence>
<dbReference type="Pfam" id="PF13398">
    <property type="entry name" value="Peptidase_M50B"/>
    <property type="match status" value="1"/>
</dbReference>
<dbReference type="AlphaFoldDB" id="A0A939LXT0"/>